<name>A0A7L7L8V7_9BACT</name>
<dbReference type="InterPro" id="IPR005467">
    <property type="entry name" value="His_kinase_dom"/>
</dbReference>
<comment type="catalytic activity">
    <reaction evidence="1">
        <text>ATP + protein L-histidine = ADP + protein N-phospho-L-histidine.</text>
        <dbReference type="EC" id="2.7.13.3"/>
    </reaction>
</comment>
<gene>
    <name evidence="9" type="ORF">HUW48_14375</name>
</gene>
<keyword evidence="5" id="KW-0418">Kinase</keyword>
<dbReference type="PROSITE" id="PS50112">
    <property type="entry name" value="PAS"/>
    <property type="match status" value="1"/>
</dbReference>
<evidence type="ECO:0000256" key="6">
    <source>
        <dbReference type="SAM" id="Coils"/>
    </source>
</evidence>
<dbReference type="EMBL" id="CP055153">
    <property type="protein sequence ID" value="QMU29154.1"/>
    <property type="molecule type" value="Genomic_DNA"/>
</dbReference>
<dbReference type="Gene3D" id="1.10.287.130">
    <property type="match status" value="1"/>
</dbReference>
<dbReference type="AlphaFoldDB" id="A0A7L7L8V7"/>
<dbReference type="Pfam" id="PF02518">
    <property type="entry name" value="HATPase_c"/>
    <property type="match status" value="1"/>
</dbReference>
<dbReference type="PANTHER" id="PTHR43304">
    <property type="entry name" value="PHYTOCHROME-LIKE PROTEIN CPH1"/>
    <property type="match status" value="1"/>
</dbReference>
<dbReference type="KEGG" id="add:HUW48_14375"/>
<dbReference type="InterPro" id="IPR036890">
    <property type="entry name" value="HATPase_C_sf"/>
</dbReference>
<dbReference type="InterPro" id="IPR000014">
    <property type="entry name" value="PAS"/>
</dbReference>
<dbReference type="PROSITE" id="PS50109">
    <property type="entry name" value="HIS_KIN"/>
    <property type="match status" value="1"/>
</dbReference>
<evidence type="ECO:0000256" key="1">
    <source>
        <dbReference type="ARBA" id="ARBA00000085"/>
    </source>
</evidence>
<feature type="domain" description="Histidine kinase" evidence="7">
    <location>
        <begin position="528"/>
        <end position="745"/>
    </location>
</feature>
<dbReference type="InterPro" id="IPR052162">
    <property type="entry name" value="Sensor_kinase/Photoreceptor"/>
</dbReference>
<dbReference type="GO" id="GO:0000155">
    <property type="term" value="F:phosphorelay sensor kinase activity"/>
    <property type="evidence" value="ECO:0007669"/>
    <property type="project" value="InterPro"/>
</dbReference>
<evidence type="ECO:0000259" key="7">
    <source>
        <dbReference type="PROSITE" id="PS50109"/>
    </source>
</evidence>
<dbReference type="Pfam" id="PF08448">
    <property type="entry name" value="PAS_4"/>
    <property type="match status" value="1"/>
</dbReference>
<keyword evidence="6" id="KW-0175">Coiled coil</keyword>
<dbReference type="InterPro" id="IPR036097">
    <property type="entry name" value="HisK_dim/P_sf"/>
</dbReference>
<dbReference type="SUPFAM" id="SSF55785">
    <property type="entry name" value="PYP-like sensor domain (PAS domain)"/>
    <property type="match status" value="1"/>
</dbReference>
<accession>A0A7L7L8V7</accession>
<dbReference type="InterPro" id="IPR035965">
    <property type="entry name" value="PAS-like_dom_sf"/>
</dbReference>
<organism evidence="9 10">
    <name type="scientific">Adhaeribacter radiodurans</name>
    <dbReference type="NCBI Taxonomy" id="2745197"/>
    <lineage>
        <taxon>Bacteria</taxon>
        <taxon>Pseudomonadati</taxon>
        <taxon>Bacteroidota</taxon>
        <taxon>Cytophagia</taxon>
        <taxon>Cytophagales</taxon>
        <taxon>Hymenobacteraceae</taxon>
        <taxon>Adhaeribacter</taxon>
    </lineage>
</organism>
<dbReference type="Gene3D" id="3.30.565.10">
    <property type="entry name" value="Histidine kinase-like ATPase, C-terminal domain"/>
    <property type="match status" value="1"/>
</dbReference>
<feature type="coiled-coil region" evidence="6">
    <location>
        <begin position="336"/>
        <end position="370"/>
    </location>
</feature>
<evidence type="ECO:0000313" key="9">
    <source>
        <dbReference type="EMBL" id="QMU29154.1"/>
    </source>
</evidence>
<dbReference type="InterPro" id="IPR013656">
    <property type="entry name" value="PAS_4"/>
</dbReference>
<feature type="domain" description="PAS" evidence="8">
    <location>
        <begin position="160"/>
        <end position="231"/>
    </location>
</feature>
<evidence type="ECO:0000256" key="2">
    <source>
        <dbReference type="ARBA" id="ARBA00012438"/>
    </source>
</evidence>
<keyword evidence="4" id="KW-0808">Transferase</keyword>
<feature type="coiled-coil region" evidence="6">
    <location>
        <begin position="480"/>
        <end position="518"/>
    </location>
</feature>
<dbReference type="InterPro" id="IPR004358">
    <property type="entry name" value="Sig_transdc_His_kin-like_C"/>
</dbReference>
<protein>
    <recommendedName>
        <fullName evidence="2">histidine kinase</fullName>
        <ecNumber evidence="2">2.7.13.3</ecNumber>
    </recommendedName>
</protein>
<dbReference type="PANTHER" id="PTHR43304:SF1">
    <property type="entry name" value="PAC DOMAIN-CONTAINING PROTEIN"/>
    <property type="match status" value="1"/>
</dbReference>
<evidence type="ECO:0000256" key="3">
    <source>
        <dbReference type="ARBA" id="ARBA00022553"/>
    </source>
</evidence>
<reference evidence="9 10" key="1">
    <citation type="submission" date="2020-08" db="EMBL/GenBank/DDBJ databases">
        <title>Adhaeribacter dokdonensis sp. nov., isolated from the rhizosphere of Elymus tsukushiensis, a plant native to the Dokdo Islands, Republic of Korea.</title>
        <authorList>
            <person name="Ghim S.Y."/>
        </authorList>
    </citation>
    <scope>NUCLEOTIDE SEQUENCE [LARGE SCALE GENOMIC DNA]</scope>
    <source>
        <strain evidence="9 10">KUDC8001</strain>
    </source>
</reference>
<keyword evidence="3" id="KW-0597">Phosphoprotein</keyword>
<keyword evidence="10" id="KW-1185">Reference proteome</keyword>
<evidence type="ECO:0000259" key="8">
    <source>
        <dbReference type="PROSITE" id="PS50112"/>
    </source>
</evidence>
<sequence>MDFSAQSSGIWPNLAETFPLEELLFTFFDALPMGVLLIKPIYNAESTIIDFDCLKLNAVVQQMLQLPDEPGKTLLQLFAQANQTGVFTFFRDTFLSGETGYYNFLYQQNGRSCYYYLEAQRRQQGLVVKVTDFATQDLSEVEQLLNQSKAQSIYNAANQQRAELKRVLDQAPVAIAIFRGPQFIVEFANAAMCRIWGRTPQEVIGKSRFVATSDARHQRLKQNFEKVLRTGQPYQVKEYLLALDRTQSGIPEDVYCNFTYQPLLDEQGHSIGVIAVGVEVSEQVLARKQAEESNRQMVDLNLQLSAVIDEWQKISAQLRLTNADLFATQQSLQLLNEDLESRVIERTKELQRSQAEVESQRQRLERLIMEAPAAICILNGPELAYELVNPLYKELAPGDYFQLGKAFMESFPNKESHFLYQKVRQVYESGITYEQHSLLIPRLAENLTEERYFNFILQARRDEYNQVNGILIFAYEVSDEVKAQIKVKKSEKQAKALAEELFQANQELQLTNQQLTRTNIDLDNFIYTASHDLKAPILNIEGLIHALLRQLTAAGFKLSLVQDITDFILESVQRFKRTIAHLTEVSKLQKEYSSEPILVSLNAVLADVQSDLKATIQESQAKIELDIHHCPTVCSSEKNLRSIIYNLLSNAIKYRSAERALIIRLNCQKEEKYQVLSVQDNGLGIDLSQQHKLFIMFNRLHDHVDGSGMGLYMVKKIVENIGGKIEVQSNVNEGSTFKVYFPLKPTFSNKKA</sequence>
<dbReference type="NCBIfam" id="TIGR00229">
    <property type="entry name" value="sensory_box"/>
    <property type="match status" value="1"/>
</dbReference>
<dbReference type="InterPro" id="IPR003661">
    <property type="entry name" value="HisK_dim/P_dom"/>
</dbReference>
<dbReference type="CDD" id="cd00130">
    <property type="entry name" value="PAS"/>
    <property type="match status" value="1"/>
</dbReference>
<evidence type="ECO:0000256" key="5">
    <source>
        <dbReference type="ARBA" id="ARBA00022777"/>
    </source>
</evidence>
<evidence type="ECO:0000256" key="4">
    <source>
        <dbReference type="ARBA" id="ARBA00022679"/>
    </source>
</evidence>
<dbReference type="CDD" id="cd00082">
    <property type="entry name" value="HisKA"/>
    <property type="match status" value="1"/>
</dbReference>
<dbReference type="PRINTS" id="PR00344">
    <property type="entry name" value="BCTRLSENSOR"/>
</dbReference>
<evidence type="ECO:0000313" key="10">
    <source>
        <dbReference type="Proteomes" id="UP000514509"/>
    </source>
</evidence>
<dbReference type="RefSeq" id="WP_182411613.1">
    <property type="nucleotide sequence ID" value="NZ_CP055153.1"/>
</dbReference>
<dbReference type="SMART" id="SM00091">
    <property type="entry name" value="PAS"/>
    <property type="match status" value="2"/>
</dbReference>
<dbReference type="Gene3D" id="3.30.450.20">
    <property type="entry name" value="PAS domain"/>
    <property type="match status" value="2"/>
</dbReference>
<dbReference type="SMART" id="SM00387">
    <property type="entry name" value="HATPase_c"/>
    <property type="match status" value="1"/>
</dbReference>
<dbReference type="InterPro" id="IPR003594">
    <property type="entry name" value="HATPase_dom"/>
</dbReference>
<dbReference type="Proteomes" id="UP000514509">
    <property type="component" value="Chromosome"/>
</dbReference>
<proteinExistence type="predicted"/>
<dbReference type="SUPFAM" id="SSF55874">
    <property type="entry name" value="ATPase domain of HSP90 chaperone/DNA topoisomerase II/histidine kinase"/>
    <property type="match status" value="1"/>
</dbReference>
<dbReference type="SUPFAM" id="SSF47384">
    <property type="entry name" value="Homodimeric domain of signal transducing histidine kinase"/>
    <property type="match status" value="1"/>
</dbReference>
<dbReference type="EC" id="2.7.13.3" evidence="2"/>